<gene>
    <name evidence="2" type="ORF">LMG27198_19240</name>
</gene>
<proteinExistence type="predicted"/>
<accession>A0A9W6LRY5</accession>
<dbReference type="PROSITE" id="PS50146">
    <property type="entry name" value="DAGK"/>
    <property type="match status" value="1"/>
</dbReference>
<dbReference type="RefSeq" id="WP_281802451.1">
    <property type="nucleotide sequence ID" value="NZ_BSEC01000001.1"/>
</dbReference>
<dbReference type="Gene3D" id="3.40.50.10330">
    <property type="entry name" value="Probable inorganic polyphosphate/atp-NAD kinase, domain 1"/>
    <property type="match status" value="1"/>
</dbReference>
<reference evidence="2" key="1">
    <citation type="journal article" date="2023" name="Int. J. Syst. Evol. Microbiol.">
        <title>Methylocystis iwaonis sp. nov., a type II methane-oxidizing bacterium from surface soil of a rice paddy field in Japan, and emended description of the genus Methylocystis (ex Whittenbury et al. 1970) Bowman et al. 1993.</title>
        <authorList>
            <person name="Kaise H."/>
            <person name="Sawadogo J.B."/>
            <person name="Alam M.S."/>
            <person name="Ueno C."/>
            <person name="Dianou D."/>
            <person name="Shinjo R."/>
            <person name="Asakawa S."/>
        </authorList>
    </citation>
    <scope>NUCLEOTIDE SEQUENCE</scope>
    <source>
        <strain evidence="2">LMG27198</strain>
    </source>
</reference>
<dbReference type="PANTHER" id="PTHR12358">
    <property type="entry name" value="SPHINGOSINE KINASE"/>
    <property type="match status" value="1"/>
</dbReference>
<comment type="caution">
    <text evidence="2">The sequence shown here is derived from an EMBL/GenBank/DDBJ whole genome shotgun (WGS) entry which is preliminary data.</text>
</comment>
<dbReference type="Proteomes" id="UP001144323">
    <property type="component" value="Unassembled WGS sequence"/>
</dbReference>
<keyword evidence="3" id="KW-1185">Reference proteome</keyword>
<dbReference type="PANTHER" id="PTHR12358:SF106">
    <property type="entry name" value="LIPID KINASE YEGS"/>
    <property type="match status" value="1"/>
</dbReference>
<evidence type="ECO:0000259" key="1">
    <source>
        <dbReference type="PROSITE" id="PS50146"/>
    </source>
</evidence>
<protein>
    <recommendedName>
        <fullName evidence="1">DAGKc domain-containing protein</fullName>
    </recommendedName>
</protein>
<dbReference type="GO" id="GO:0005886">
    <property type="term" value="C:plasma membrane"/>
    <property type="evidence" value="ECO:0007669"/>
    <property type="project" value="TreeGrafter"/>
</dbReference>
<evidence type="ECO:0000313" key="2">
    <source>
        <dbReference type="EMBL" id="GLI92932.1"/>
    </source>
</evidence>
<sequence>MRNDRLPEPAAELSGRIVILANPAAGGGDRGALARFVSALAGPTRQIEMLMSAGPGDLRRLSRDVVADALLVAGGDGSINEAVEGLLARNGPKPVLGIIPQGTVNVLASELGLPRDPALLARAYLENRIGMLSLGLANGRPFVLMASAGLDAEVVSALRPELKKIIGRAAYLVEAGRLILRGSPPLEIETDAGTFHAPLAIVANAARYGGDFVVSRDVHALRPGLRLIVLRKVNLLSLLRLGFFLLRGEIEASGLVDSVAVRRAMIRAPLPAATQIDGDALGRTPLLVQEAEAALDILLAQEGSKA</sequence>
<dbReference type="InterPro" id="IPR017438">
    <property type="entry name" value="ATP-NAD_kinase_N"/>
</dbReference>
<dbReference type="EMBL" id="BSEC01000001">
    <property type="protein sequence ID" value="GLI92932.1"/>
    <property type="molecule type" value="Genomic_DNA"/>
</dbReference>
<feature type="domain" description="DAGKc" evidence="1">
    <location>
        <begin position="12"/>
        <end position="141"/>
    </location>
</feature>
<dbReference type="Pfam" id="PF00781">
    <property type="entry name" value="DAGK_cat"/>
    <property type="match status" value="1"/>
</dbReference>
<dbReference type="GO" id="GO:0016301">
    <property type="term" value="F:kinase activity"/>
    <property type="evidence" value="ECO:0007669"/>
    <property type="project" value="InterPro"/>
</dbReference>
<name>A0A9W6LRY5_9HYPH</name>
<evidence type="ECO:0000313" key="3">
    <source>
        <dbReference type="Proteomes" id="UP001144323"/>
    </source>
</evidence>
<dbReference type="SMART" id="SM00046">
    <property type="entry name" value="DAGKc"/>
    <property type="match status" value="1"/>
</dbReference>
<dbReference type="InterPro" id="IPR001206">
    <property type="entry name" value="Diacylglycerol_kinase_cat_dom"/>
</dbReference>
<dbReference type="Gene3D" id="2.60.200.40">
    <property type="match status" value="1"/>
</dbReference>
<organism evidence="2 3">
    <name type="scientific">Methylocystis echinoides</name>
    <dbReference type="NCBI Taxonomy" id="29468"/>
    <lineage>
        <taxon>Bacteria</taxon>
        <taxon>Pseudomonadati</taxon>
        <taxon>Pseudomonadota</taxon>
        <taxon>Alphaproteobacteria</taxon>
        <taxon>Hyphomicrobiales</taxon>
        <taxon>Methylocystaceae</taxon>
        <taxon>Methylocystis</taxon>
    </lineage>
</organism>
<dbReference type="InterPro" id="IPR050187">
    <property type="entry name" value="Lipid_Phosphate_FormReg"/>
</dbReference>
<dbReference type="SUPFAM" id="SSF111331">
    <property type="entry name" value="NAD kinase/diacylglycerol kinase-like"/>
    <property type="match status" value="1"/>
</dbReference>
<dbReference type="AlphaFoldDB" id="A0A9W6LRY5"/>
<dbReference type="InterPro" id="IPR016064">
    <property type="entry name" value="NAD/diacylglycerol_kinase_sf"/>
</dbReference>